<dbReference type="CDD" id="cd02885">
    <property type="entry name" value="NUDIX_IPP_Isomerase"/>
    <property type="match status" value="1"/>
</dbReference>
<reference evidence="14 17" key="3">
    <citation type="submission" date="2016-10" db="EMBL/GenBank/DDBJ databases">
        <title>Genome sequence of Nocardia seriolae strain EM150506, isolated from Anguila japonica.</title>
        <authorList>
            <person name="Han H.-J."/>
        </authorList>
    </citation>
    <scope>NUCLEOTIDE SEQUENCE [LARGE SCALE GENOMIC DNA]</scope>
    <source>
        <strain evidence="14 17">EM150506</strain>
    </source>
</reference>
<feature type="active site" evidence="10 11">
    <location>
        <position position="137"/>
    </location>
</feature>
<feature type="domain" description="Nudix hydrolase" evidence="13">
    <location>
        <begin position="52"/>
        <end position="186"/>
    </location>
</feature>
<keyword evidence="9 10" id="KW-0413">Isomerase</keyword>
<dbReference type="PANTHER" id="PTHR10885:SF0">
    <property type="entry name" value="ISOPENTENYL-DIPHOSPHATE DELTA-ISOMERASE"/>
    <property type="match status" value="1"/>
</dbReference>
<proteinExistence type="inferred from homology"/>
<dbReference type="RefSeq" id="WP_228102743.1">
    <property type="nucleotide sequence ID" value="NZ_AP017900.1"/>
</dbReference>
<reference evidence="16" key="1">
    <citation type="submission" date="2015-07" db="EMBL/GenBank/DDBJ databases">
        <title>Nocardia seriolae U-1 whole genome shotgun sequence.</title>
        <authorList>
            <person name="Imajoh M."/>
            <person name="Fukumoto Y."/>
            <person name="Sukeda M."/>
            <person name="Yamane J."/>
            <person name="Yamasaki K."/>
            <person name="Shimizu M."/>
            <person name="Ohnishi K."/>
            <person name="Oshima S."/>
        </authorList>
    </citation>
    <scope>NUCLEOTIDE SEQUENCE [LARGE SCALE GENOMIC DNA]</scope>
    <source>
        <strain evidence="16">U-1</strain>
    </source>
</reference>
<keyword evidence="8 10" id="KW-0414">Isoprene biosynthesis</keyword>
<dbReference type="GO" id="GO:0008299">
    <property type="term" value="P:isoprenoid biosynthetic process"/>
    <property type="evidence" value="ECO:0007669"/>
    <property type="project" value="UniProtKB-UniRule"/>
</dbReference>
<dbReference type="Proteomes" id="UP000180166">
    <property type="component" value="Chromosome"/>
</dbReference>
<feature type="binding site" evidence="10">
    <location>
        <position position="91"/>
    </location>
    <ligand>
        <name>Mn(2+)</name>
        <dbReference type="ChEBI" id="CHEBI:29035"/>
    </ligand>
</feature>
<evidence type="ECO:0000256" key="6">
    <source>
        <dbReference type="ARBA" id="ARBA00022842"/>
    </source>
</evidence>
<dbReference type="EC" id="5.3.3.2" evidence="3 10"/>
<evidence type="ECO:0000256" key="9">
    <source>
        <dbReference type="ARBA" id="ARBA00023235"/>
    </source>
</evidence>
<feature type="compositionally biased region" description="Polar residues" evidence="12">
    <location>
        <begin position="1"/>
        <end position="10"/>
    </location>
</feature>
<evidence type="ECO:0000313" key="17">
    <source>
        <dbReference type="Proteomes" id="UP000180166"/>
    </source>
</evidence>
<dbReference type="InterPro" id="IPR015797">
    <property type="entry name" value="NUDIX_hydrolase-like_dom_sf"/>
</dbReference>
<comment type="subcellular location">
    <subcellularLocation>
        <location evidence="10">Cytoplasm</location>
    </subcellularLocation>
</comment>
<dbReference type="GO" id="GO:0004452">
    <property type="term" value="F:isopentenyl-diphosphate delta-isomerase activity"/>
    <property type="evidence" value="ECO:0007669"/>
    <property type="project" value="UniProtKB-UniRule"/>
</dbReference>
<organism evidence="14 17">
    <name type="scientific">Nocardia seriolae</name>
    <dbReference type="NCBI Taxonomy" id="37332"/>
    <lineage>
        <taxon>Bacteria</taxon>
        <taxon>Bacillati</taxon>
        <taxon>Actinomycetota</taxon>
        <taxon>Actinomycetes</taxon>
        <taxon>Mycobacteriales</taxon>
        <taxon>Nocardiaceae</taxon>
        <taxon>Nocardia</taxon>
    </lineage>
</organism>
<dbReference type="GO" id="GO:0005737">
    <property type="term" value="C:cytoplasm"/>
    <property type="evidence" value="ECO:0007669"/>
    <property type="project" value="UniProtKB-SubCell"/>
</dbReference>
<gene>
    <name evidence="10" type="primary">idi</name>
    <name evidence="14" type="ORF">NS506_05724</name>
    <name evidence="15" type="ORF">NSK11_contig00073-0002</name>
</gene>
<accession>A0ABC8AZN5</accession>
<dbReference type="SUPFAM" id="SSF55811">
    <property type="entry name" value="Nudix"/>
    <property type="match status" value="1"/>
</dbReference>
<dbReference type="HAMAP" id="MF_00202">
    <property type="entry name" value="Idi"/>
    <property type="match status" value="1"/>
</dbReference>
<evidence type="ECO:0000256" key="8">
    <source>
        <dbReference type="ARBA" id="ARBA00023229"/>
    </source>
</evidence>
<dbReference type="InterPro" id="IPR056375">
    <property type="entry name" value="Idi_bact"/>
</dbReference>
<keyword evidence="6 10" id="KW-0460">Magnesium</keyword>
<dbReference type="EMBL" id="BBYQ01000073">
    <property type="protein sequence ID" value="GAP30124.1"/>
    <property type="molecule type" value="Genomic_DNA"/>
</dbReference>
<comment type="similarity">
    <text evidence="2 10">Belongs to the IPP isomerase type 1 family.</text>
</comment>
<evidence type="ECO:0000259" key="13">
    <source>
        <dbReference type="PROSITE" id="PS51462"/>
    </source>
</evidence>
<comment type="cofactor">
    <cofactor evidence="10">
        <name>Mn(2+)</name>
        <dbReference type="ChEBI" id="CHEBI:29035"/>
    </cofactor>
    <text evidence="10">Binds 1 Mn(2+) ion per subunit.</text>
</comment>
<dbReference type="AlphaFoldDB" id="A0ABC8AZN5"/>
<keyword evidence="4 10" id="KW-0963">Cytoplasm</keyword>
<feature type="binding site" evidence="10">
    <location>
        <position position="54"/>
    </location>
    <ligand>
        <name>Mn(2+)</name>
        <dbReference type="ChEBI" id="CHEBI:29035"/>
    </ligand>
</feature>
<evidence type="ECO:0000256" key="4">
    <source>
        <dbReference type="ARBA" id="ARBA00022490"/>
    </source>
</evidence>
<dbReference type="GO" id="GO:0050992">
    <property type="term" value="P:dimethylallyl diphosphate biosynthetic process"/>
    <property type="evidence" value="ECO:0007669"/>
    <property type="project" value="UniProtKB-UniRule"/>
</dbReference>
<keyword evidence="16" id="KW-1185">Reference proteome</keyword>
<dbReference type="PANTHER" id="PTHR10885">
    <property type="entry name" value="ISOPENTENYL-DIPHOSPHATE DELTA-ISOMERASE"/>
    <property type="match status" value="1"/>
</dbReference>
<evidence type="ECO:0000256" key="5">
    <source>
        <dbReference type="ARBA" id="ARBA00022723"/>
    </source>
</evidence>
<reference evidence="15 16" key="2">
    <citation type="journal article" date="2016" name="Genome Announc.">
        <title>Draft Genome Sequence of Erythromycin- and Oxytetracycline-Sensitive Nocardia seriolae Strain U-1 (NBRC 110359).</title>
        <authorList>
            <person name="Imajoh M."/>
            <person name="Sukeda M."/>
            <person name="Shimizu M."/>
            <person name="Yamane J."/>
            <person name="Ohnishi K."/>
            <person name="Oshima S."/>
        </authorList>
    </citation>
    <scope>NUCLEOTIDE SEQUENCE [LARGE SCALE GENOMIC DNA]</scope>
    <source>
        <strain evidence="15 16">U-1</strain>
    </source>
</reference>
<evidence type="ECO:0000256" key="3">
    <source>
        <dbReference type="ARBA" id="ARBA00012057"/>
    </source>
</evidence>
<evidence type="ECO:0000256" key="2">
    <source>
        <dbReference type="ARBA" id="ARBA00007579"/>
    </source>
</evidence>
<evidence type="ECO:0000313" key="15">
    <source>
        <dbReference type="EMBL" id="GAP30124.1"/>
    </source>
</evidence>
<evidence type="ECO:0000256" key="10">
    <source>
        <dbReference type="HAMAP-Rule" id="MF_00202"/>
    </source>
</evidence>
<keyword evidence="7 10" id="KW-0464">Manganese</keyword>
<dbReference type="PIRSF" id="PIRSF018427">
    <property type="entry name" value="Isopntndiph_ism"/>
    <property type="match status" value="1"/>
</dbReference>
<dbReference type="NCBIfam" id="TIGR02150">
    <property type="entry name" value="IPP_isom_1"/>
    <property type="match status" value="1"/>
</dbReference>
<comment type="function">
    <text evidence="10">Catalyzes the 1,3-allylic rearrangement of the homoallylic substrate isopentenyl (IPP) to its highly electrophilic allylic isomer, dimethylallyl diphosphate (DMAPP).</text>
</comment>
<dbReference type="KEGG" id="nsr:NS506_05724"/>
<comment type="cofactor">
    <cofactor evidence="10">
        <name>Mg(2+)</name>
        <dbReference type="ChEBI" id="CHEBI:18420"/>
    </cofactor>
    <text evidence="10">Binds 1 Mg(2+) ion per subunit. The magnesium ion binds only when substrate is bound.</text>
</comment>
<keyword evidence="5 10" id="KW-0479">Metal-binding</keyword>
<dbReference type="InterPro" id="IPR011876">
    <property type="entry name" value="IsopentenylPP_isomerase_typ1"/>
</dbReference>
<comment type="pathway">
    <text evidence="1 10">Isoprenoid biosynthesis; dimethylallyl diphosphate biosynthesis; dimethylallyl diphosphate from isopentenyl diphosphate: step 1/1.</text>
</comment>
<dbReference type="EMBL" id="CP017839">
    <property type="protein sequence ID" value="APA99767.1"/>
    <property type="molecule type" value="Genomic_DNA"/>
</dbReference>
<protein>
    <recommendedName>
        <fullName evidence="3 10">Isopentenyl-diphosphate Delta-isomerase</fullName>
        <shortName evidence="10">IPP isomerase</shortName>
        <ecNumber evidence="3 10">5.3.3.2</ecNumber>
    </recommendedName>
    <alternativeName>
        <fullName evidence="10">IPP:DMAPP isomerase</fullName>
    </alternativeName>
    <alternativeName>
        <fullName evidence="10">Isopentenyl pyrophosphate isomerase</fullName>
    </alternativeName>
</protein>
<dbReference type="GO" id="GO:0046872">
    <property type="term" value="F:metal ion binding"/>
    <property type="evidence" value="ECO:0007669"/>
    <property type="project" value="UniProtKB-KW"/>
</dbReference>
<dbReference type="Pfam" id="PF00293">
    <property type="entry name" value="NUDIX"/>
    <property type="match status" value="1"/>
</dbReference>
<feature type="binding site" evidence="10">
    <location>
        <position position="135"/>
    </location>
    <ligand>
        <name>Mn(2+)</name>
        <dbReference type="ChEBI" id="CHEBI:29035"/>
    </ligand>
</feature>
<dbReference type="Proteomes" id="UP000037179">
    <property type="component" value="Unassembled WGS sequence"/>
</dbReference>
<dbReference type="Gene3D" id="3.90.79.10">
    <property type="entry name" value="Nucleoside Triphosphate Pyrophosphohydrolase"/>
    <property type="match status" value="1"/>
</dbReference>
<dbReference type="GeneID" id="93375699"/>
<comment type="catalytic activity">
    <reaction evidence="10">
        <text>isopentenyl diphosphate = dimethylallyl diphosphate</text>
        <dbReference type="Rhea" id="RHEA:23284"/>
        <dbReference type="ChEBI" id="CHEBI:57623"/>
        <dbReference type="ChEBI" id="CHEBI:128769"/>
        <dbReference type="EC" id="5.3.3.2"/>
    </reaction>
</comment>
<evidence type="ECO:0000256" key="11">
    <source>
        <dbReference type="PIRSR" id="PIRSR018427-1"/>
    </source>
</evidence>
<feature type="binding site" evidence="10">
    <location>
        <position position="109"/>
    </location>
    <ligand>
        <name>Mg(2+)</name>
        <dbReference type="ChEBI" id="CHEBI:18420"/>
    </ligand>
</feature>
<feature type="region of interest" description="Disordered" evidence="12">
    <location>
        <begin position="1"/>
        <end position="22"/>
    </location>
</feature>
<evidence type="ECO:0000256" key="12">
    <source>
        <dbReference type="SAM" id="MobiDB-lite"/>
    </source>
</evidence>
<evidence type="ECO:0000256" key="1">
    <source>
        <dbReference type="ARBA" id="ARBA00004826"/>
    </source>
</evidence>
<dbReference type="InterPro" id="IPR000086">
    <property type="entry name" value="NUDIX_hydrolase_dom"/>
</dbReference>
<evidence type="ECO:0000313" key="16">
    <source>
        <dbReference type="Proteomes" id="UP000037179"/>
    </source>
</evidence>
<feature type="active site" evidence="10 11">
    <location>
        <position position="89"/>
    </location>
</feature>
<evidence type="ECO:0000313" key="14">
    <source>
        <dbReference type="EMBL" id="APA99767.1"/>
    </source>
</evidence>
<feature type="binding site" evidence="10">
    <location>
        <position position="137"/>
    </location>
    <ligand>
        <name>Mn(2+)</name>
        <dbReference type="ChEBI" id="CHEBI:29035"/>
    </ligand>
</feature>
<dbReference type="NCBIfam" id="NF002995">
    <property type="entry name" value="PRK03759.1"/>
    <property type="match status" value="1"/>
</dbReference>
<name>A0ABC8AZN5_9NOCA</name>
<dbReference type="PROSITE" id="PS51462">
    <property type="entry name" value="NUDIX"/>
    <property type="match status" value="1"/>
</dbReference>
<sequence length="196" mass="21079">MTGSLETSDPTPADPADGTAVDRETLLVELVDERGHARGSLSVAAAHTAPGRLHRAFSVLLFDADGRVLLQQRAGVKTRFPLLWTNTCCGHPEPGQAVVEAAAKRLHEELGISAELSEVGVFTYQATDPNTGRVEFEYDHVLIGLLEDTAPQPNPDEVADIAWIRPDTLADHVATTPQRYTPWLAGVLTTIAAARP</sequence>
<evidence type="ECO:0000256" key="7">
    <source>
        <dbReference type="ARBA" id="ARBA00023211"/>
    </source>
</evidence>
<feature type="binding site" evidence="10">
    <location>
        <position position="47"/>
    </location>
    <ligand>
        <name>Mn(2+)</name>
        <dbReference type="ChEBI" id="CHEBI:29035"/>
    </ligand>
</feature>